<feature type="transmembrane region" description="Helical" evidence="1">
    <location>
        <begin position="7"/>
        <end position="26"/>
    </location>
</feature>
<evidence type="ECO:0000313" key="3">
    <source>
        <dbReference type="Proteomes" id="UP000252118"/>
    </source>
</evidence>
<keyword evidence="1" id="KW-0472">Membrane</keyword>
<keyword evidence="1" id="KW-1133">Transmembrane helix</keyword>
<evidence type="ECO:0000256" key="1">
    <source>
        <dbReference type="SAM" id="Phobius"/>
    </source>
</evidence>
<dbReference type="EMBL" id="QNRJ01000001">
    <property type="protein sequence ID" value="RBP07710.1"/>
    <property type="molecule type" value="Genomic_DNA"/>
</dbReference>
<organism evidence="2 3">
    <name type="scientific">Rossellomorea aquimaris</name>
    <dbReference type="NCBI Taxonomy" id="189382"/>
    <lineage>
        <taxon>Bacteria</taxon>
        <taxon>Bacillati</taxon>
        <taxon>Bacillota</taxon>
        <taxon>Bacilli</taxon>
        <taxon>Bacillales</taxon>
        <taxon>Bacillaceae</taxon>
        <taxon>Rossellomorea</taxon>
    </lineage>
</organism>
<gene>
    <name evidence="2" type="ORF">DET59_10175</name>
</gene>
<protein>
    <submittedName>
        <fullName evidence="2">Uncharacterized protein</fullName>
    </submittedName>
</protein>
<evidence type="ECO:0000313" key="2">
    <source>
        <dbReference type="EMBL" id="RBP07710.1"/>
    </source>
</evidence>
<comment type="caution">
    <text evidence="2">The sequence shown here is derived from an EMBL/GenBank/DDBJ whole genome shotgun (WGS) entry which is preliminary data.</text>
</comment>
<proteinExistence type="predicted"/>
<reference evidence="2 3" key="1">
    <citation type="submission" date="2018-06" db="EMBL/GenBank/DDBJ databases">
        <title>Freshwater and sediment microbial communities from various areas in North America, analyzing microbe dynamics in response to fracking.</title>
        <authorList>
            <person name="Lamendella R."/>
        </authorList>
    </citation>
    <scope>NUCLEOTIDE SEQUENCE [LARGE SCALE GENOMIC DNA]</scope>
    <source>
        <strain evidence="2 3">97B</strain>
    </source>
</reference>
<dbReference type="Proteomes" id="UP000252118">
    <property type="component" value="Unassembled WGS sequence"/>
</dbReference>
<sequence length="30" mass="3400">MKISNKGLFLFLLVSGIVWGVIYWLFLAGN</sequence>
<dbReference type="AlphaFoldDB" id="A0A366F148"/>
<keyword evidence="1" id="KW-0812">Transmembrane</keyword>
<accession>A0A366F148</accession>
<name>A0A366F148_9BACI</name>